<proteinExistence type="predicted"/>
<organism evidence="1 2">
    <name type="scientific">Catharanthus roseus</name>
    <name type="common">Madagascar periwinkle</name>
    <name type="synonym">Vinca rosea</name>
    <dbReference type="NCBI Taxonomy" id="4058"/>
    <lineage>
        <taxon>Eukaryota</taxon>
        <taxon>Viridiplantae</taxon>
        <taxon>Streptophyta</taxon>
        <taxon>Embryophyta</taxon>
        <taxon>Tracheophyta</taxon>
        <taxon>Spermatophyta</taxon>
        <taxon>Magnoliopsida</taxon>
        <taxon>eudicotyledons</taxon>
        <taxon>Gunneridae</taxon>
        <taxon>Pentapetalae</taxon>
        <taxon>asterids</taxon>
        <taxon>lamiids</taxon>
        <taxon>Gentianales</taxon>
        <taxon>Apocynaceae</taxon>
        <taxon>Rauvolfioideae</taxon>
        <taxon>Vinceae</taxon>
        <taxon>Catharanthinae</taxon>
        <taxon>Catharanthus</taxon>
    </lineage>
</organism>
<reference evidence="2" key="1">
    <citation type="journal article" date="2023" name="Nat. Plants">
        <title>Single-cell RNA sequencing provides a high-resolution roadmap for understanding the multicellular compartmentation of specialized metabolism.</title>
        <authorList>
            <person name="Sun S."/>
            <person name="Shen X."/>
            <person name="Li Y."/>
            <person name="Li Y."/>
            <person name="Wang S."/>
            <person name="Li R."/>
            <person name="Zhang H."/>
            <person name="Shen G."/>
            <person name="Guo B."/>
            <person name="Wei J."/>
            <person name="Xu J."/>
            <person name="St-Pierre B."/>
            <person name="Chen S."/>
            <person name="Sun C."/>
        </authorList>
    </citation>
    <scope>NUCLEOTIDE SEQUENCE [LARGE SCALE GENOMIC DNA]</scope>
</reference>
<name>A0ACC0CD62_CATRO</name>
<keyword evidence="2" id="KW-1185">Reference proteome</keyword>
<comment type="caution">
    <text evidence="1">The sequence shown here is derived from an EMBL/GenBank/DDBJ whole genome shotgun (WGS) entry which is preliminary data.</text>
</comment>
<evidence type="ECO:0000313" key="1">
    <source>
        <dbReference type="EMBL" id="KAI5682815.1"/>
    </source>
</evidence>
<sequence>MDSKRRFSYSNLFNLESLMNFRLPQQDHDFDYYGNSSQDESRGGAMGGQSNGMKSERESKKRKQSAHSSDEEDGSYSPYISEEHYRTMLGDHIQKYKRRLKNSSPSPASNRPKSSLGVKDKKLSNEQRGKLQRLDPAADFFNDSHTSKNFRGSDSVPKYATDRLSKIDIFPTTSAFRELLVSEVDLYCFLKNLLLTCRLVSEPGYLDIGDSISYEIPLSYEKMAASLNLPSVSDIHVEEFYLKGTLDLRSLVEMMAADKRFGPRSRTGMGDPKPQYESLQARLKAQSANDSAQKFSLKVSDAALQASLIPEGAAGSIRRSILSEGGVLQVYYVKVLEKGETYEIIERSLPKRQKVKKDPSEIEREEREKIGKYWVSMVRKDIPKHYRIFTNFHKKQLADAKRFTEICQREVKMKVSRSLKLMRGAGIRTRKLARDMLVFWKRVDKEMRRETELYEVVGWGDTKGNCRRKEKMTEPGLKMYCLYSFIANYPLKLGDRNTLGPKLKK</sequence>
<accession>A0ACC0CD62</accession>
<evidence type="ECO:0000313" key="2">
    <source>
        <dbReference type="Proteomes" id="UP001060085"/>
    </source>
</evidence>
<dbReference type="EMBL" id="CM044701">
    <property type="protein sequence ID" value="KAI5682815.1"/>
    <property type="molecule type" value="Genomic_DNA"/>
</dbReference>
<protein>
    <submittedName>
        <fullName evidence="1">Uncharacterized protein</fullName>
    </submittedName>
</protein>
<gene>
    <name evidence="1" type="ORF">M9H77_04043</name>
</gene>
<dbReference type="Proteomes" id="UP001060085">
    <property type="component" value="Linkage Group LG01"/>
</dbReference>